<name>A0ABT7PDL7_9BACT</name>
<comment type="caution">
    <text evidence="1">The sequence shown here is derived from an EMBL/GenBank/DDBJ whole genome shotgun (WGS) entry which is preliminary data.</text>
</comment>
<evidence type="ECO:0000313" key="2">
    <source>
        <dbReference type="Proteomes" id="UP001239462"/>
    </source>
</evidence>
<dbReference type="RefSeq" id="WP_289162282.1">
    <property type="nucleotide sequence ID" value="NZ_JASZZN010000002.1"/>
</dbReference>
<dbReference type="Proteomes" id="UP001239462">
    <property type="component" value="Unassembled WGS sequence"/>
</dbReference>
<dbReference type="EMBL" id="JASZZN010000002">
    <property type="protein sequence ID" value="MDM4014595.1"/>
    <property type="molecule type" value="Genomic_DNA"/>
</dbReference>
<sequence length="698" mass="76198">MPSRIMPLNLSRFLKQSGIPLLFSLMIAALMVPPARGGLSSENVIVVVNGDSTISRTIANHYVDLRQIPLQNVIVLDDVPTDTAIELETFRDKILKPVLAQLDARKLSPLARVIAYSADFPHAVKIKAHADQLPEGTEKKYQRPTASLNGLTYFYRFVLTDNPGYLSFGSNLYARGKFDRHFRNPFSGELKEKFEAASKLDQEQKPAESAKVWEELQQKHPEMPALALNAAKAFSLSDEDDKAVEMIKAAIKVGWWSSSYLKDTPELDKHLDDPELQKALPLMDDSPIAWQGPIGFSGAVGWATTGRRVSIQQGGTPYMMSCMLAVIHQRGSTTSDAVRILERASQSDRTFPKARFTFGANSGVRAKTRFSGIADASVYLQEHGFETEIFRTVIPERPGKIAGSMVGAATVPFNRTPLNLVPGAIAENLTSYGAAFDNASQTKLTDFLTAGAAMSSGTVAEPYSLPFKFPSPMMYAYYARGLSAIEAFYQSVLSPYQLLIVGDPLAQPFAKAPAEIVDIEYLEGEKSKLRISRRPLNLDVPKSPAATVELSINGKPIRTIPAAQNIDINWPADASGVFDIRATITGVERTEPRISFAAEIETPGPLATPKATIVQTRQNVDGLANDGSLATPIKMKVECEGADRIEIEHFGSVVASTDQTSAELTIETNKLGGGPLRFRPVAVYGEQRVQGKVLVDRP</sequence>
<organism evidence="1 2">
    <name type="scientific">Roseiconus lacunae</name>
    <dbReference type="NCBI Taxonomy" id="2605694"/>
    <lineage>
        <taxon>Bacteria</taxon>
        <taxon>Pseudomonadati</taxon>
        <taxon>Planctomycetota</taxon>
        <taxon>Planctomycetia</taxon>
        <taxon>Pirellulales</taxon>
        <taxon>Pirellulaceae</taxon>
        <taxon>Roseiconus</taxon>
    </lineage>
</organism>
<evidence type="ECO:0000313" key="1">
    <source>
        <dbReference type="EMBL" id="MDM4014595.1"/>
    </source>
</evidence>
<gene>
    <name evidence="1" type="ORF">QTN89_04065</name>
</gene>
<evidence type="ECO:0008006" key="3">
    <source>
        <dbReference type="Google" id="ProtNLM"/>
    </source>
</evidence>
<keyword evidence="2" id="KW-1185">Reference proteome</keyword>
<reference evidence="1 2" key="1">
    <citation type="submission" date="2023-06" db="EMBL/GenBank/DDBJ databases">
        <title>Roseiconus lacunae JC819 isolated from Gulf of Mannar region, Tamil Nadu.</title>
        <authorList>
            <person name="Pk S."/>
            <person name="Ch S."/>
            <person name="Ch V.R."/>
        </authorList>
    </citation>
    <scope>NUCLEOTIDE SEQUENCE [LARGE SCALE GENOMIC DNA]</scope>
    <source>
        <strain evidence="1 2">JC819</strain>
    </source>
</reference>
<accession>A0ABT7PDL7</accession>
<protein>
    <recommendedName>
        <fullName evidence="3">TIGR03790 family protein</fullName>
    </recommendedName>
</protein>
<proteinExistence type="predicted"/>